<evidence type="ECO:0000256" key="2">
    <source>
        <dbReference type="SAM" id="MobiDB-lite"/>
    </source>
</evidence>
<evidence type="ECO:0000313" key="3">
    <source>
        <dbReference type="EMBL" id="EAR89354.2"/>
    </source>
</evidence>
<sequence>MSNQLYPVQEETDYERNQFMKGLTETQYNSQNYYEIKKNNQEISPQKKDIRSRLGDISSAISQFSPGKSPSKYMKQSEQSFSPNRTQLVRQSLSPQKNQMNSFDKSQLESSIYGRNQQQQMSSPFQIVTSQARRIEELQMQVDLLKQRECIQLSAEEKNQLITDLYTQVEQKNTLLQRQNEIISSLERQTLDANARLRIFEIDTEQNMIEIKQYKDELMLQNARNQSLQQSLNELRKAFEELQNEKMQMGDNFRKQYSDALEENLSLKNKINELELKNNQISNELNTALDQIISEKAQQELLKKQMQQDKQQQVEKQPIRKISCDDENQMYNNLSPSYNNQSFLLDDFHANTINISMTSENLSEKMKKYCAELDVFIEKFLENKKYRVRSKQEMKFFTEMGKMIQFLKNKHLKISDEFKEQVDIMNKKSEETRVNMITTLAHVRILKQSTEITITDLEKTIDDLKNTKERNLKKIEEQNKKIQNLENEIVELKKKNNQQTVKIHELTELSNQRQNKIESLEKNVNNLNVFIADLKEQQNKINESFKQKEQQMEQKIEEQDNQINVLQNKQEQLLAEIEEFSNQLKDSKAKVDDLKQDIKDLHEQMDTEKEEYEQIIKQNIQSIENKNQQIKKQLEQIEELTSQVQILGDNGNNQGQEVIRLNQEVKELKQSEYNLQEDLRTCKRKIMSLENKLSNNFDDRQQLVEQNQQLSEENQKLAAELDEIKLSKNEIDIQYQQLHEQTQTSELELSVIKDKIPLVEEEMKQLIELKDKNLVQINQLKAVAIQQESKLLVQETKIKELEDELEQKQVLVQMMKIELEQIDNLHQESMIHEKIYYVKKQEEYEKTIFNLIEENKQLKIQKETLNTSINYLNKLDNFFESENQIYQDQKQQIQKQNKKVKVLVQELDNQMKEKQILEKRISELETYINLIIENSVEYNINNDKQIQELKQVLFNSQNENKNGIQQQFYLGRNEIQTYNINLQSPENKTNEDLSMQVNNPITFESNEIN</sequence>
<dbReference type="InParanoid" id="I7MHR8"/>
<keyword evidence="4" id="KW-1185">Reference proteome</keyword>
<accession>I7MHR8</accession>
<gene>
    <name evidence="3" type="ORF">TTHERM_00373700</name>
</gene>
<evidence type="ECO:0000313" key="4">
    <source>
        <dbReference type="Proteomes" id="UP000009168"/>
    </source>
</evidence>
<proteinExistence type="predicted"/>
<dbReference type="STRING" id="312017.I7MHR8"/>
<dbReference type="EMBL" id="GG662821">
    <property type="protein sequence ID" value="EAR89354.2"/>
    <property type="molecule type" value="Genomic_DNA"/>
</dbReference>
<feature type="region of interest" description="Disordered" evidence="2">
    <location>
        <begin position="61"/>
        <end position="83"/>
    </location>
</feature>
<feature type="coiled-coil region" evidence="1">
    <location>
        <begin position="447"/>
        <end position="730"/>
    </location>
</feature>
<dbReference type="RefSeq" id="XP_001009599.2">
    <property type="nucleotide sequence ID" value="XM_001009599.2"/>
</dbReference>
<dbReference type="GeneID" id="7845114"/>
<dbReference type="AlphaFoldDB" id="I7MHR8"/>
<dbReference type="KEGG" id="tet:TTHERM_00373700"/>
<feature type="coiled-coil region" evidence="1">
    <location>
        <begin position="128"/>
        <end position="309"/>
    </location>
</feature>
<evidence type="ECO:0000256" key="1">
    <source>
        <dbReference type="SAM" id="Coils"/>
    </source>
</evidence>
<protein>
    <submittedName>
        <fullName evidence="3">Uncharacterized protein</fullName>
    </submittedName>
</protein>
<name>I7MHR8_TETTS</name>
<keyword evidence="1" id="KW-0175">Coiled coil</keyword>
<feature type="coiled-coil region" evidence="1">
    <location>
        <begin position="886"/>
        <end position="927"/>
    </location>
</feature>
<dbReference type="Proteomes" id="UP000009168">
    <property type="component" value="Unassembled WGS sequence"/>
</dbReference>
<organism evidence="3 4">
    <name type="scientific">Tetrahymena thermophila (strain SB210)</name>
    <dbReference type="NCBI Taxonomy" id="312017"/>
    <lineage>
        <taxon>Eukaryota</taxon>
        <taxon>Sar</taxon>
        <taxon>Alveolata</taxon>
        <taxon>Ciliophora</taxon>
        <taxon>Intramacronucleata</taxon>
        <taxon>Oligohymenophorea</taxon>
        <taxon>Hymenostomatida</taxon>
        <taxon>Tetrahymenina</taxon>
        <taxon>Tetrahymenidae</taxon>
        <taxon>Tetrahymena</taxon>
    </lineage>
</organism>
<reference evidence="4" key="1">
    <citation type="journal article" date="2006" name="PLoS Biol.">
        <title>Macronuclear genome sequence of the ciliate Tetrahymena thermophila, a model eukaryote.</title>
        <authorList>
            <person name="Eisen J.A."/>
            <person name="Coyne R.S."/>
            <person name="Wu M."/>
            <person name="Wu D."/>
            <person name="Thiagarajan M."/>
            <person name="Wortman J.R."/>
            <person name="Badger J.H."/>
            <person name="Ren Q."/>
            <person name="Amedeo P."/>
            <person name="Jones K.M."/>
            <person name="Tallon L.J."/>
            <person name="Delcher A.L."/>
            <person name="Salzberg S.L."/>
            <person name="Silva J.C."/>
            <person name="Haas B.J."/>
            <person name="Majoros W.H."/>
            <person name="Farzad M."/>
            <person name="Carlton J.M."/>
            <person name="Smith R.K. Jr."/>
            <person name="Garg J."/>
            <person name="Pearlman R.E."/>
            <person name="Karrer K.M."/>
            <person name="Sun L."/>
            <person name="Manning G."/>
            <person name="Elde N.C."/>
            <person name="Turkewitz A.P."/>
            <person name="Asai D.J."/>
            <person name="Wilkes D.E."/>
            <person name="Wang Y."/>
            <person name="Cai H."/>
            <person name="Collins K."/>
            <person name="Stewart B.A."/>
            <person name="Lee S.R."/>
            <person name="Wilamowska K."/>
            <person name="Weinberg Z."/>
            <person name="Ruzzo W.L."/>
            <person name="Wloga D."/>
            <person name="Gaertig J."/>
            <person name="Frankel J."/>
            <person name="Tsao C.-C."/>
            <person name="Gorovsky M.A."/>
            <person name="Keeling P.J."/>
            <person name="Waller R.F."/>
            <person name="Patron N.J."/>
            <person name="Cherry J.M."/>
            <person name="Stover N.A."/>
            <person name="Krieger C.J."/>
            <person name="del Toro C."/>
            <person name="Ryder H.F."/>
            <person name="Williamson S.C."/>
            <person name="Barbeau R.A."/>
            <person name="Hamilton E.P."/>
            <person name="Orias E."/>
        </authorList>
    </citation>
    <scope>NUCLEOTIDE SEQUENCE [LARGE SCALE GENOMIC DNA]</scope>
    <source>
        <strain evidence="4">SB210</strain>
    </source>
</reference>
<feature type="coiled-coil region" evidence="1">
    <location>
        <begin position="784"/>
        <end position="861"/>
    </location>
</feature>